<name>A0A0C3Q9F9_9AGAM</name>
<dbReference type="OrthoDB" id="286811at2759"/>
<evidence type="ECO:0000256" key="6">
    <source>
        <dbReference type="ARBA" id="ARBA00022982"/>
    </source>
</evidence>
<dbReference type="Pfam" id="PF04716">
    <property type="entry name" value="ETC_C1_NDUFA5"/>
    <property type="match status" value="1"/>
</dbReference>
<evidence type="ECO:0000256" key="2">
    <source>
        <dbReference type="ARBA" id="ARBA00010261"/>
    </source>
</evidence>
<organism evidence="9 10">
    <name type="scientific">Tulasnella calospora MUT 4182</name>
    <dbReference type="NCBI Taxonomy" id="1051891"/>
    <lineage>
        <taxon>Eukaryota</taxon>
        <taxon>Fungi</taxon>
        <taxon>Dikarya</taxon>
        <taxon>Basidiomycota</taxon>
        <taxon>Agaricomycotina</taxon>
        <taxon>Agaricomycetes</taxon>
        <taxon>Cantharellales</taxon>
        <taxon>Tulasnellaceae</taxon>
        <taxon>Tulasnella</taxon>
    </lineage>
</organism>
<gene>
    <name evidence="9" type="ORF">M407DRAFT_245751</name>
</gene>
<evidence type="ECO:0000256" key="4">
    <source>
        <dbReference type="ARBA" id="ARBA00022660"/>
    </source>
</evidence>
<keyword evidence="5" id="KW-0999">Mitochondrion inner membrane</keyword>
<dbReference type="Proteomes" id="UP000054248">
    <property type="component" value="Unassembled WGS sequence"/>
</dbReference>
<protein>
    <recommendedName>
        <fullName evidence="11">NADH dehydrogenase 1 alpha subcomplex subunit 5</fullName>
    </recommendedName>
</protein>
<dbReference type="PANTHER" id="PTHR12653:SF0">
    <property type="entry name" value="NADH DEHYDROGENASE [UBIQUINONE] 1 ALPHA SUBCOMPLEX SUBUNIT 5"/>
    <property type="match status" value="1"/>
</dbReference>
<evidence type="ECO:0000313" key="10">
    <source>
        <dbReference type="Proteomes" id="UP000054248"/>
    </source>
</evidence>
<keyword evidence="7" id="KW-0496">Mitochondrion</keyword>
<proteinExistence type="inferred from homology"/>
<dbReference type="EMBL" id="KN823169">
    <property type="protein sequence ID" value="KIO20584.1"/>
    <property type="molecule type" value="Genomic_DNA"/>
</dbReference>
<keyword evidence="3" id="KW-0813">Transport</keyword>
<comment type="subcellular location">
    <subcellularLocation>
        <location evidence="1">Mitochondrion inner membrane</location>
        <topology evidence="1">Peripheral membrane protein</topology>
        <orientation evidence="1">Matrix side</orientation>
    </subcellularLocation>
</comment>
<dbReference type="PANTHER" id="PTHR12653">
    <property type="entry name" value="NADH-UBIQUINONE OXIDOREDUCTASE 13 KD-B SUBUNIT"/>
    <property type="match status" value="1"/>
</dbReference>
<dbReference type="GO" id="GO:0022904">
    <property type="term" value="P:respiratory electron transport chain"/>
    <property type="evidence" value="ECO:0007669"/>
    <property type="project" value="InterPro"/>
</dbReference>
<evidence type="ECO:0000256" key="8">
    <source>
        <dbReference type="ARBA" id="ARBA00023136"/>
    </source>
</evidence>
<dbReference type="GO" id="GO:0005743">
    <property type="term" value="C:mitochondrial inner membrane"/>
    <property type="evidence" value="ECO:0007669"/>
    <property type="project" value="UniProtKB-SubCell"/>
</dbReference>
<keyword evidence="6" id="KW-0249">Electron transport</keyword>
<comment type="similarity">
    <text evidence="2">Belongs to the complex I NDUFA5 subunit family.</text>
</comment>
<accession>A0A0C3Q9F9</accession>
<reference evidence="9 10" key="1">
    <citation type="submission" date="2014-04" db="EMBL/GenBank/DDBJ databases">
        <authorList>
            <consortium name="DOE Joint Genome Institute"/>
            <person name="Kuo A."/>
            <person name="Girlanda M."/>
            <person name="Perotto S."/>
            <person name="Kohler A."/>
            <person name="Nagy L.G."/>
            <person name="Floudas D."/>
            <person name="Copeland A."/>
            <person name="Barry K.W."/>
            <person name="Cichocki N."/>
            <person name="Veneault-Fourrey C."/>
            <person name="LaButti K."/>
            <person name="Lindquist E.A."/>
            <person name="Lipzen A."/>
            <person name="Lundell T."/>
            <person name="Morin E."/>
            <person name="Murat C."/>
            <person name="Sun H."/>
            <person name="Tunlid A."/>
            <person name="Henrissat B."/>
            <person name="Grigoriev I.V."/>
            <person name="Hibbett D.S."/>
            <person name="Martin F."/>
            <person name="Nordberg H.P."/>
            <person name="Cantor M.N."/>
            <person name="Hua S.X."/>
        </authorList>
    </citation>
    <scope>NUCLEOTIDE SEQUENCE [LARGE SCALE GENOMIC DNA]</scope>
    <source>
        <strain evidence="9 10">MUT 4182</strain>
    </source>
</reference>
<evidence type="ECO:0000256" key="3">
    <source>
        <dbReference type="ARBA" id="ARBA00022448"/>
    </source>
</evidence>
<reference evidence="10" key="2">
    <citation type="submission" date="2015-01" db="EMBL/GenBank/DDBJ databases">
        <title>Evolutionary Origins and Diversification of the Mycorrhizal Mutualists.</title>
        <authorList>
            <consortium name="DOE Joint Genome Institute"/>
            <consortium name="Mycorrhizal Genomics Consortium"/>
            <person name="Kohler A."/>
            <person name="Kuo A."/>
            <person name="Nagy L.G."/>
            <person name="Floudas D."/>
            <person name="Copeland A."/>
            <person name="Barry K.W."/>
            <person name="Cichocki N."/>
            <person name="Veneault-Fourrey C."/>
            <person name="LaButti K."/>
            <person name="Lindquist E.A."/>
            <person name="Lipzen A."/>
            <person name="Lundell T."/>
            <person name="Morin E."/>
            <person name="Murat C."/>
            <person name="Riley R."/>
            <person name="Ohm R."/>
            <person name="Sun H."/>
            <person name="Tunlid A."/>
            <person name="Henrissat B."/>
            <person name="Grigoriev I.V."/>
            <person name="Hibbett D.S."/>
            <person name="Martin F."/>
        </authorList>
    </citation>
    <scope>NUCLEOTIDE SEQUENCE [LARGE SCALE GENOMIC DNA]</scope>
    <source>
        <strain evidence="10">MUT 4182</strain>
    </source>
</reference>
<sequence>MFRYARPVYRSFTRQLSTKQTTGLFGIAAHPDPIPALQQTYKQTLNMLGSVPSNSVYRQSVEASIAHKLGVIESAKGDVAAVENQLDEGQIEQVLMAAEEELTLVGKMIEWKPWEPLAEKPPVGQWEYFKEQ</sequence>
<keyword evidence="10" id="KW-1185">Reference proteome</keyword>
<dbReference type="AlphaFoldDB" id="A0A0C3Q9F9"/>
<evidence type="ECO:0000256" key="5">
    <source>
        <dbReference type="ARBA" id="ARBA00022792"/>
    </source>
</evidence>
<dbReference type="InterPro" id="IPR006806">
    <property type="entry name" value="NDUFA5"/>
</dbReference>
<keyword evidence="4" id="KW-0679">Respiratory chain</keyword>
<evidence type="ECO:0000313" key="9">
    <source>
        <dbReference type="EMBL" id="KIO20584.1"/>
    </source>
</evidence>
<evidence type="ECO:0000256" key="7">
    <source>
        <dbReference type="ARBA" id="ARBA00023128"/>
    </source>
</evidence>
<keyword evidence="8" id="KW-0472">Membrane</keyword>
<dbReference type="STRING" id="1051891.A0A0C3Q9F9"/>
<evidence type="ECO:0008006" key="11">
    <source>
        <dbReference type="Google" id="ProtNLM"/>
    </source>
</evidence>
<evidence type="ECO:0000256" key="1">
    <source>
        <dbReference type="ARBA" id="ARBA00004443"/>
    </source>
</evidence>
<dbReference type="HOGENOM" id="CLU_099943_2_0_1"/>